<keyword evidence="3" id="KW-1185">Reference proteome</keyword>
<feature type="signal peptide" evidence="1">
    <location>
        <begin position="1"/>
        <end position="28"/>
    </location>
</feature>
<reference evidence="3" key="1">
    <citation type="journal article" date="2019" name="Int. J. Syst. Evol. Microbiol.">
        <title>The Global Catalogue of Microorganisms (GCM) 10K type strain sequencing project: providing services to taxonomists for standard genome sequencing and annotation.</title>
        <authorList>
            <consortium name="The Broad Institute Genomics Platform"/>
            <consortium name="The Broad Institute Genome Sequencing Center for Infectious Disease"/>
            <person name="Wu L."/>
            <person name="Ma J."/>
        </authorList>
    </citation>
    <scope>NUCLEOTIDE SEQUENCE [LARGE SCALE GENOMIC DNA]</scope>
    <source>
        <strain evidence="3">NCAIM B.02333</strain>
    </source>
</reference>
<protein>
    <recommendedName>
        <fullName evidence="4">Right-handed parallel beta-helix repeat-containing protein</fullName>
    </recommendedName>
</protein>
<evidence type="ECO:0000313" key="2">
    <source>
        <dbReference type="EMBL" id="MFC3688529.1"/>
    </source>
</evidence>
<keyword evidence="1" id="KW-0732">Signal</keyword>
<feature type="chain" id="PRO_5045770016" description="Right-handed parallel beta-helix repeat-containing protein" evidence="1">
    <location>
        <begin position="29"/>
        <end position="350"/>
    </location>
</feature>
<accession>A0ABV7WFJ7</accession>
<dbReference type="RefSeq" id="WP_340290323.1">
    <property type="nucleotide sequence ID" value="NZ_JBBEOI010000017.1"/>
</dbReference>
<proteinExistence type="predicted"/>
<evidence type="ECO:0000256" key="1">
    <source>
        <dbReference type="SAM" id="SignalP"/>
    </source>
</evidence>
<evidence type="ECO:0008006" key="4">
    <source>
        <dbReference type="Google" id="ProtNLM"/>
    </source>
</evidence>
<dbReference type="EMBL" id="JBHRWW010000005">
    <property type="protein sequence ID" value="MFC3688529.1"/>
    <property type="molecule type" value="Genomic_DNA"/>
</dbReference>
<dbReference type="Proteomes" id="UP001595685">
    <property type="component" value="Unassembled WGS sequence"/>
</dbReference>
<name>A0ABV7WFJ7_9MICO</name>
<sequence>MSTKKAALVASAALAASSLFLVAQPASGALVTTCRGAAGAVTVPGDLVVPRNADCTLVGTTVTGNVKVDANADLLLEGATVGGEIYVTRNGYVEAFGGSTVDGQVRGRDAFGVFVEESNIGGNVLQSSPNTTATEPFTYLFSAAVGGGLDSSAGEVIIESTEVAGAVSARNGEYADIIDSVLGAGLTVRNNAFGAFVCESEIYGDSLFRDNKSTLQIGGSGEAGACDGASYWGGNVTFTGNTATDTGFDITNNIVAGNLTGSGNDPLPTGAGNRVRGDITLEFAAADDEGARVSLQSQSAESVETGSEAAVVVDERVAEVTAKVESRRASALAGAAAVPSAQALSPAPQG</sequence>
<gene>
    <name evidence="2" type="ORF">ACFOLH_09275</name>
</gene>
<organism evidence="2 3">
    <name type="scientific">Aquipuribacter hungaricus</name>
    <dbReference type="NCBI Taxonomy" id="545624"/>
    <lineage>
        <taxon>Bacteria</taxon>
        <taxon>Bacillati</taxon>
        <taxon>Actinomycetota</taxon>
        <taxon>Actinomycetes</taxon>
        <taxon>Micrococcales</taxon>
        <taxon>Intrasporangiaceae</taxon>
        <taxon>Aquipuribacter</taxon>
    </lineage>
</organism>
<evidence type="ECO:0000313" key="3">
    <source>
        <dbReference type="Proteomes" id="UP001595685"/>
    </source>
</evidence>
<comment type="caution">
    <text evidence="2">The sequence shown here is derived from an EMBL/GenBank/DDBJ whole genome shotgun (WGS) entry which is preliminary data.</text>
</comment>